<dbReference type="AlphaFoldDB" id="A0A922DEJ2"/>
<proteinExistence type="predicted"/>
<keyword evidence="1" id="KW-0472">Membrane</keyword>
<organism evidence="2 3">
    <name type="scientific">Carya illinoinensis</name>
    <name type="common">Pecan</name>
    <dbReference type="NCBI Taxonomy" id="32201"/>
    <lineage>
        <taxon>Eukaryota</taxon>
        <taxon>Viridiplantae</taxon>
        <taxon>Streptophyta</taxon>
        <taxon>Embryophyta</taxon>
        <taxon>Tracheophyta</taxon>
        <taxon>Spermatophyta</taxon>
        <taxon>Magnoliopsida</taxon>
        <taxon>eudicotyledons</taxon>
        <taxon>Gunneridae</taxon>
        <taxon>Pentapetalae</taxon>
        <taxon>rosids</taxon>
        <taxon>fabids</taxon>
        <taxon>Fagales</taxon>
        <taxon>Juglandaceae</taxon>
        <taxon>Carya</taxon>
    </lineage>
</organism>
<sequence length="105" mass="12438">MECRLGERKRWLSERESTCSLRRTDLFTLFFCFNRSRCFLNLFILEVGVLAFSNIFCASTFLFGLCALKENALIGSLGVIYFIYFRFFPEVCYVSMMNYNYMLFA</sequence>
<evidence type="ECO:0000313" key="3">
    <source>
        <dbReference type="Proteomes" id="UP000811246"/>
    </source>
</evidence>
<gene>
    <name evidence="2" type="ORF">I3842_13G167500</name>
</gene>
<evidence type="ECO:0000256" key="1">
    <source>
        <dbReference type="SAM" id="Phobius"/>
    </source>
</evidence>
<accession>A0A922DEJ2</accession>
<feature type="transmembrane region" description="Helical" evidence="1">
    <location>
        <begin position="39"/>
        <end position="65"/>
    </location>
</feature>
<name>A0A922DEJ2_CARIL</name>
<dbReference type="EMBL" id="CM031837">
    <property type="protein sequence ID" value="KAG6682934.1"/>
    <property type="molecule type" value="Genomic_DNA"/>
</dbReference>
<evidence type="ECO:0000313" key="2">
    <source>
        <dbReference type="EMBL" id="KAG6682934.1"/>
    </source>
</evidence>
<comment type="caution">
    <text evidence="2">The sequence shown here is derived from an EMBL/GenBank/DDBJ whole genome shotgun (WGS) entry which is preliminary data.</text>
</comment>
<feature type="transmembrane region" description="Helical" evidence="1">
    <location>
        <begin position="71"/>
        <end position="88"/>
    </location>
</feature>
<dbReference type="Proteomes" id="UP000811246">
    <property type="component" value="Chromosome 13"/>
</dbReference>
<keyword evidence="1" id="KW-0812">Transmembrane</keyword>
<reference evidence="2" key="1">
    <citation type="submission" date="2021-01" db="EMBL/GenBank/DDBJ databases">
        <authorList>
            <person name="Lovell J.T."/>
            <person name="Bentley N."/>
            <person name="Bhattarai G."/>
            <person name="Jenkins J.W."/>
            <person name="Sreedasyam A."/>
            <person name="Alarcon Y."/>
            <person name="Bock C."/>
            <person name="Boston L."/>
            <person name="Carlson J."/>
            <person name="Cervantes K."/>
            <person name="Clermont K."/>
            <person name="Krom N."/>
            <person name="Kubenka K."/>
            <person name="Mamidi S."/>
            <person name="Mattison C."/>
            <person name="Monteros M."/>
            <person name="Pisani C."/>
            <person name="Plott C."/>
            <person name="Rajasekar S."/>
            <person name="Rhein H.S."/>
            <person name="Rohla C."/>
            <person name="Song M."/>
            <person name="Hilaire R.S."/>
            <person name="Shu S."/>
            <person name="Wells L."/>
            <person name="Wang X."/>
            <person name="Webber J."/>
            <person name="Heerema R.J."/>
            <person name="Klein P."/>
            <person name="Conner P."/>
            <person name="Grauke L."/>
            <person name="Grimwood J."/>
            <person name="Schmutz J."/>
            <person name="Randall J.J."/>
        </authorList>
    </citation>
    <scope>NUCLEOTIDE SEQUENCE</scope>
    <source>
        <tissue evidence="2">Leaf</tissue>
    </source>
</reference>
<keyword evidence="1" id="KW-1133">Transmembrane helix</keyword>
<protein>
    <submittedName>
        <fullName evidence="2">Uncharacterized protein</fullName>
    </submittedName>
</protein>